<dbReference type="AlphaFoldDB" id="A0AAJ0U8A0"/>
<dbReference type="SUPFAM" id="SSF47413">
    <property type="entry name" value="lambda repressor-like DNA-binding domains"/>
    <property type="match status" value="1"/>
</dbReference>
<dbReference type="EMBL" id="NRSJ01000038">
    <property type="protein sequence ID" value="MBK1706302.1"/>
    <property type="molecule type" value="Genomic_DNA"/>
</dbReference>
<dbReference type="Proteomes" id="UP001296776">
    <property type="component" value="Unassembled WGS sequence"/>
</dbReference>
<reference evidence="3" key="1">
    <citation type="submission" date="2017-08" db="EMBL/GenBank/DDBJ databases">
        <authorList>
            <person name="Imhoff J.F."/>
            <person name="Rahn T."/>
            <person name="Kuenzel S."/>
            <person name="Neulinger S.C."/>
        </authorList>
    </citation>
    <scope>NUCLEOTIDE SEQUENCE</scope>
    <source>
        <strain evidence="3">DSM 11080</strain>
    </source>
</reference>
<reference evidence="3" key="2">
    <citation type="journal article" date="2020" name="Microorganisms">
        <title>Osmotic Adaptation and Compatible Solute Biosynthesis of Phototrophic Bacteria as Revealed from Genome Analyses.</title>
        <authorList>
            <person name="Imhoff J.F."/>
            <person name="Rahn T."/>
            <person name="Kunzel S."/>
            <person name="Keller A."/>
            <person name="Neulinger S.C."/>
        </authorList>
    </citation>
    <scope>NUCLEOTIDE SEQUENCE</scope>
    <source>
        <strain evidence="3">DSM 11080</strain>
    </source>
</reference>
<dbReference type="Gene3D" id="1.10.10.2910">
    <property type="match status" value="1"/>
</dbReference>
<dbReference type="PANTHER" id="PTHR43236">
    <property type="entry name" value="ANTITOXIN HIGA1"/>
    <property type="match status" value="1"/>
</dbReference>
<sequence length="400" mass="43920">MMFGGFPGFEATQLTEARLARGLTRAALAAAVDRSASTLSKWEAGQQTPTPDALEALARVLLVPREFFFNGPFDAGERPRFFRSMANATKGSRERIQQHLLWLQRISHQLQTWVDLPTVDLPDLGGTDFRLLQSCEIEDAAACLRARWRLGRAPIPDVLLVLENAGIVVGRCSFAAPSIDGVSHWSLADDRPYVLLSSDKRAAVRSRFDAAHELGHLVLHRHVDAAALTQRDEFKELERQAHRFASAFLLPSEGFVNELAETSLDVFQALKPRWGVSIAAMIYRCKDLGLISEGHAGRLFKASSARGWARREPDDDRLVVERPRLMERSIRLLLTEGGFSVDQLLAAFGLAPADIEALAGLPDGLLSHGPAQVLLMPTPRPKPACPSESCAEVIPIRGGS</sequence>
<dbReference type="InterPro" id="IPR001387">
    <property type="entry name" value="Cro/C1-type_HTH"/>
</dbReference>
<name>A0AAJ0U8A0_9GAMM</name>
<gene>
    <name evidence="3" type="ORF">CKO40_17550</name>
</gene>
<dbReference type="Gene3D" id="1.10.260.40">
    <property type="entry name" value="lambda repressor-like DNA-binding domains"/>
    <property type="match status" value="1"/>
</dbReference>
<dbReference type="CDD" id="cd00093">
    <property type="entry name" value="HTH_XRE"/>
    <property type="match status" value="1"/>
</dbReference>
<evidence type="ECO:0000313" key="4">
    <source>
        <dbReference type="Proteomes" id="UP001296776"/>
    </source>
</evidence>
<comment type="similarity">
    <text evidence="1">Belongs to the short-chain fatty acyl-CoA assimilation regulator (ScfR) family.</text>
</comment>
<dbReference type="SMART" id="SM00530">
    <property type="entry name" value="HTH_XRE"/>
    <property type="match status" value="1"/>
</dbReference>
<dbReference type="GO" id="GO:0003677">
    <property type="term" value="F:DNA binding"/>
    <property type="evidence" value="ECO:0007669"/>
    <property type="project" value="InterPro"/>
</dbReference>
<dbReference type="InterPro" id="IPR010359">
    <property type="entry name" value="IrrE_HExxH"/>
</dbReference>
<organism evidence="3 4">
    <name type="scientific">Halochromatium glycolicum</name>
    <dbReference type="NCBI Taxonomy" id="85075"/>
    <lineage>
        <taxon>Bacteria</taxon>
        <taxon>Pseudomonadati</taxon>
        <taxon>Pseudomonadota</taxon>
        <taxon>Gammaproteobacteria</taxon>
        <taxon>Chromatiales</taxon>
        <taxon>Chromatiaceae</taxon>
        <taxon>Halochromatium</taxon>
    </lineage>
</organism>
<accession>A0AAJ0U8A0</accession>
<dbReference type="InterPro" id="IPR010982">
    <property type="entry name" value="Lambda_DNA-bd_dom_sf"/>
</dbReference>
<dbReference type="Pfam" id="PF06114">
    <property type="entry name" value="Peptidase_M78"/>
    <property type="match status" value="1"/>
</dbReference>
<dbReference type="InterPro" id="IPR052345">
    <property type="entry name" value="Rad_response_metalloprotease"/>
</dbReference>
<protein>
    <recommendedName>
        <fullName evidence="2">HTH cro/C1-type domain-containing protein</fullName>
    </recommendedName>
</protein>
<evidence type="ECO:0000259" key="2">
    <source>
        <dbReference type="PROSITE" id="PS50943"/>
    </source>
</evidence>
<dbReference type="Pfam" id="PF13560">
    <property type="entry name" value="HTH_31"/>
    <property type="match status" value="1"/>
</dbReference>
<evidence type="ECO:0000313" key="3">
    <source>
        <dbReference type="EMBL" id="MBK1706302.1"/>
    </source>
</evidence>
<feature type="domain" description="HTH cro/C1-type" evidence="2">
    <location>
        <begin position="14"/>
        <end position="68"/>
    </location>
</feature>
<evidence type="ECO:0000256" key="1">
    <source>
        <dbReference type="ARBA" id="ARBA00007227"/>
    </source>
</evidence>
<proteinExistence type="inferred from homology"/>
<keyword evidence="4" id="KW-1185">Reference proteome</keyword>
<comment type="caution">
    <text evidence="3">The sequence shown here is derived from an EMBL/GenBank/DDBJ whole genome shotgun (WGS) entry which is preliminary data.</text>
</comment>
<dbReference type="PANTHER" id="PTHR43236:SF1">
    <property type="entry name" value="BLL7220 PROTEIN"/>
    <property type="match status" value="1"/>
</dbReference>
<dbReference type="PROSITE" id="PS50943">
    <property type="entry name" value="HTH_CROC1"/>
    <property type="match status" value="1"/>
</dbReference>